<evidence type="ECO:0000256" key="6">
    <source>
        <dbReference type="ARBA" id="ARBA00023242"/>
    </source>
</evidence>
<dbReference type="EMBL" id="JAAWVQ010174927">
    <property type="protein sequence ID" value="MBN3288374.1"/>
    <property type="molecule type" value="Genomic_DNA"/>
</dbReference>
<gene>
    <name evidence="10" type="primary">Zbtb5_0</name>
    <name evidence="10" type="ORF">GTO93_0002952</name>
</gene>
<dbReference type="InterPro" id="IPR011333">
    <property type="entry name" value="SKP1/BTB/POZ_sf"/>
</dbReference>
<feature type="non-terminal residue" evidence="10">
    <location>
        <position position="660"/>
    </location>
</feature>
<dbReference type="PROSITE" id="PS00028">
    <property type="entry name" value="ZINC_FINGER_C2H2_1"/>
    <property type="match status" value="1"/>
</dbReference>
<evidence type="ECO:0000313" key="10">
    <source>
        <dbReference type="EMBL" id="MBN3288374.1"/>
    </source>
</evidence>
<feature type="region of interest" description="Disordered" evidence="8">
    <location>
        <begin position="183"/>
        <end position="370"/>
    </location>
</feature>
<keyword evidence="5" id="KW-0862">Zinc</keyword>
<evidence type="ECO:0000256" key="3">
    <source>
        <dbReference type="ARBA" id="ARBA00022737"/>
    </source>
</evidence>
<dbReference type="PANTHER" id="PTHR24394:SF17">
    <property type="entry name" value="ZINC FINGER AND BTB DOMAIN-CONTAINING PROTEIN 5"/>
    <property type="match status" value="1"/>
</dbReference>
<feature type="region of interest" description="Disordered" evidence="8">
    <location>
        <begin position="134"/>
        <end position="156"/>
    </location>
</feature>
<dbReference type="Proteomes" id="UP001166093">
    <property type="component" value="Unassembled WGS sequence"/>
</dbReference>
<reference evidence="10" key="1">
    <citation type="journal article" date="2021" name="Cell">
        <title>Tracing the genetic footprints of vertebrate landing in non-teleost ray-finned fishes.</title>
        <authorList>
            <person name="Bi X."/>
            <person name="Wang K."/>
            <person name="Yang L."/>
            <person name="Pan H."/>
            <person name="Jiang H."/>
            <person name="Wei Q."/>
            <person name="Fang M."/>
            <person name="Yu H."/>
            <person name="Zhu C."/>
            <person name="Cai Y."/>
            <person name="He Y."/>
            <person name="Gan X."/>
            <person name="Zeng H."/>
            <person name="Yu D."/>
            <person name="Zhu Y."/>
            <person name="Jiang H."/>
            <person name="Qiu Q."/>
            <person name="Yang H."/>
            <person name="Zhang Y.E."/>
            <person name="Wang W."/>
            <person name="Zhu M."/>
            <person name="He S."/>
            <person name="Zhang G."/>
        </authorList>
    </citation>
    <scope>NUCLEOTIDE SEQUENCE</scope>
    <source>
        <strain evidence="10">Pddl_001</strain>
    </source>
</reference>
<dbReference type="PANTHER" id="PTHR24394">
    <property type="entry name" value="ZINC FINGER PROTEIN"/>
    <property type="match status" value="1"/>
</dbReference>
<organism evidence="10 11">
    <name type="scientific">Polyodon spathula</name>
    <name type="common">North American paddlefish</name>
    <name type="synonym">Squalus spathula</name>
    <dbReference type="NCBI Taxonomy" id="7913"/>
    <lineage>
        <taxon>Eukaryota</taxon>
        <taxon>Metazoa</taxon>
        <taxon>Chordata</taxon>
        <taxon>Craniata</taxon>
        <taxon>Vertebrata</taxon>
        <taxon>Euteleostomi</taxon>
        <taxon>Actinopterygii</taxon>
        <taxon>Chondrostei</taxon>
        <taxon>Acipenseriformes</taxon>
        <taxon>Polyodontidae</taxon>
        <taxon>Polyodon</taxon>
    </lineage>
</organism>
<dbReference type="SUPFAM" id="SSF57667">
    <property type="entry name" value="beta-beta-alpha zinc fingers"/>
    <property type="match status" value="1"/>
</dbReference>
<dbReference type="SUPFAM" id="SSF54695">
    <property type="entry name" value="POZ domain"/>
    <property type="match status" value="1"/>
</dbReference>
<feature type="compositionally biased region" description="Low complexity" evidence="8">
    <location>
        <begin position="74"/>
        <end position="84"/>
    </location>
</feature>
<keyword evidence="3" id="KW-0677">Repeat</keyword>
<keyword evidence="2" id="KW-0479">Metal-binding</keyword>
<accession>A0ABS2YPH2</accession>
<dbReference type="Pfam" id="PF00651">
    <property type="entry name" value="BTB"/>
    <property type="match status" value="1"/>
</dbReference>
<evidence type="ECO:0000256" key="1">
    <source>
        <dbReference type="ARBA" id="ARBA00004123"/>
    </source>
</evidence>
<evidence type="ECO:0000313" key="11">
    <source>
        <dbReference type="Proteomes" id="UP001166093"/>
    </source>
</evidence>
<keyword evidence="4 7" id="KW-0863">Zinc-finger</keyword>
<proteinExistence type="predicted"/>
<feature type="region of interest" description="Disordered" evidence="8">
    <location>
        <begin position="413"/>
        <end position="443"/>
    </location>
</feature>
<evidence type="ECO:0000256" key="2">
    <source>
        <dbReference type="ARBA" id="ARBA00022723"/>
    </source>
</evidence>
<feature type="compositionally biased region" description="Polar residues" evidence="8">
    <location>
        <begin position="219"/>
        <end position="243"/>
    </location>
</feature>
<evidence type="ECO:0000256" key="5">
    <source>
        <dbReference type="ARBA" id="ARBA00022833"/>
    </source>
</evidence>
<keyword evidence="11" id="KW-1185">Reference proteome</keyword>
<sequence length="660" mass="70641">MNMIQLDSEVVTAEAFAALIDMMYTSTLMLGESNVMDVLLAASHLHLNAVVKACKHYLTTRTLPMSPPGSTNNERAQQEQQAASSRLQRSFLLQQLGLSLVSSALGGQNGADETNPIRGGGAGVVEQRASFPIRRFHKRKPSAAEDRSRQRLRPSVTAKESMMMGDVGGVVVDTGANAREFFSTDSHKLGNGPKLDGGLGSISSVDNQDDSTMMFEQPYGTQEDAQLPSQSDGGNNTGMSRNDQAADDGSFQGQVPPEDAGKDVGVQDEKEEDEEQHMRVVVKSEPLSSPEPQDEVSDVTSQAEGSDQVEHGADKIELSPESSDRSFSDLQSTTDRAGDIHLLDAPGGGGNSRGGGPTSNGNLDDKQPFSISSFLSKGRAAGGSYSQGIKDNLANTTSGECRMEGDTAYLISPESVNGHSHHHHHHRHNHQHLSEDSNPFSDSSDAHFLRPMQDAMGHGYRGGDQFSLDFQGSSLGLHSFSRSTKGVEGGGGGMPANMGFPGYRRIAPKMQVMGASMRMDGTQLQDASSSSSSFGGVVGGSSSNMLLNRAASSGYDGGQQVVAPPQLTRASADVLSKCKKALSEHNVLVVEGARKYACKICCKTFLTLTDCKKHIRVHTGEKPYACLKCGKRFSQSSHLYKHSKTTCLRWQNSNLPNTLL</sequence>
<comment type="subcellular location">
    <subcellularLocation>
        <location evidence="1">Nucleus</location>
    </subcellularLocation>
</comment>
<feature type="compositionally biased region" description="Gly residues" evidence="8">
    <location>
        <begin position="346"/>
        <end position="358"/>
    </location>
</feature>
<dbReference type="PROSITE" id="PS50157">
    <property type="entry name" value="ZINC_FINGER_C2H2_2"/>
    <property type="match status" value="2"/>
</dbReference>
<evidence type="ECO:0000256" key="8">
    <source>
        <dbReference type="SAM" id="MobiDB-lite"/>
    </source>
</evidence>
<evidence type="ECO:0000256" key="4">
    <source>
        <dbReference type="ARBA" id="ARBA00022771"/>
    </source>
</evidence>
<feature type="domain" description="C2H2-type" evidence="9">
    <location>
        <begin position="624"/>
        <end position="645"/>
    </location>
</feature>
<dbReference type="Gene3D" id="3.30.160.60">
    <property type="entry name" value="Classic Zinc Finger"/>
    <property type="match status" value="2"/>
</dbReference>
<feature type="compositionally biased region" description="Polar residues" evidence="8">
    <location>
        <begin position="62"/>
        <end position="73"/>
    </location>
</feature>
<dbReference type="InterPro" id="IPR036236">
    <property type="entry name" value="Znf_C2H2_sf"/>
</dbReference>
<feature type="region of interest" description="Disordered" evidence="8">
    <location>
        <begin position="62"/>
        <end position="84"/>
    </location>
</feature>
<evidence type="ECO:0000256" key="7">
    <source>
        <dbReference type="PROSITE-ProRule" id="PRU00042"/>
    </source>
</evidence>
<feature type="domain" description="C2H2-type" evidence="9">
    <location>
        <begin position="596"/>
        <end position="623"/>
    </location>
</feature>
<evidence type="ECO:0000259" key="9">
    <source>
        <dbReference type="PROSITE" id="PS50157"/>
    </source>
</evidence>
<feature type="compositionally biased region" description="Basic and acidic residues" evidence="8">
    <location>
        <begin position="308"/>
        <end position="327"/>
    </location>
</feature>
<dbReference type="InterPro" id="IPR013087">
    <property type="entry name" value="Znf_C2H2_type"/>
</dbReference>
<comment type="caution">
    <text evidence="10">The sequence shown here is derived from an EMBL/GenBank/DDBJ whole genome shotgun (WGS) entry which is preliminary data.</text>
</comment>
<name>A0ABS2YPH2_POLSP</name>
<dbReference type="SMART" id="SM00355">
    <property type="entry name" value="ZnF_C2H2"/>
    <property type="match status" value="2"/>
</dbReference>
<protein>
    <submittedName>
        <fullName evidence="10">ZBTB5 protein</fullName>
    </submittedName>
</protein>
<keyword evidence="6" id="KW-0539">Nucleus</keyword>
<dbReference type="InterPro" id="IPR000210">
    <property type="entry name" value="BTB/POZ_dom"/>
</dbReference>
<feature type="compositionally biased region" description="Basic residues" evidence="8">
    <location>
        <begin position="419"/>
        <end position="431"/>
    </location>
</feature>
<dbReference type="Gene3D" id="3.30.710.10">
    <property type="entry name" value="Potassium Channel Kv1.1, Chain A"/>
    <property type="match status" value="1"/>
</dbReference>
<feature type="non-terminal residue" evidence="10">
    <location>
        <position position="1"/>
    </location>
</feature>
<feature type="compositionally biased region" description="Basic and acidic residues" evidence="8">
    <location>
        <begin position="259"/>
        <end position="268"/>
    </location>
</feature>